<dbReference type="RefSeq" id="WP_066153736.1">
    <property type="nucleotide sequence ID" value="NZ_CP020814.1"/>
</dbReference>
<keyword evidence="6" id="KW-0436">Ligase</keyword>
<feature type="binding site" evidence="4">
    <location>
        <begin position="134"/>
        <end position="142"/>
    </location>
    <ligand>
        <name>ATP</name>
        <dbReference type="ChEBI" id="CHEBI:30616"/>
    </ligand>
</feature>
<keyword evidence="2 4" id="KW-0547">Nucleotide-binding</keyword>
<organism evidence="6 7">
    <name type="scientific">Halalkalibacter krulwichiae</name>
    <dbReference type="NCBI Taxonomy" id="199441"/>
    <lineage>
        <taxon>Bacteria</taxon>
        <taxon>Bacillati</taxon>
        <taxon>Bacillota</taxon>
        <taxon>Bacilli</taxon>
        <taxon>Bacillales</taxon>
        <taxon>Bacillaceae</taxon>
        <taxon>Halalkalibacter</taxon>
    </lineage>
</organism>
<feature type="binding site" evidence="4">
    <location>
        <begin position="4"/>
        <end position="8"/>
    </location>
    <ligand>
        <name>ATP</name>
        <dbReference type="ChEBI" id="CHEBI:30616"/>
    </ligand>
</feature>
<dbReference type="GO" id="GO:0009396">
    <property type="term" value="P:folic acid-containing compound biosynthetic process"/>
    <property type="evidence" value="ECO:0007669"/>
    <property type="project" value="TreeGrafter"/>
</dbReference>
<dbReference type="EMBL" id="CP020814">
    <property type="protein sequence ID" value="ARK29383.1"/>
    <property type="molecule type" value="Genomic_DNA"/>
</dbReference>
<keyword evidence="3 4" id="KW-0067">ATP-binding</keyword>
<dbReference type="GO" id="GO:0030272">
    <property type="term" value="F:5-formyltetrahydrofolate cyclo-ligase activity"/>
    <property type="evidence" value="ECO:0007669"/>
    <property type="project" value="UniProtKB-EC"/>
</dbReference>
<dbReference type="Gene3D" id="3.40.50.10420">
    <property type="entry name" value="NagB/RpiA/CoA transferase-like"/>
    <property type="match status" value="1"/>
</dbReference>
<dbReference type="Proteomes" id="UP000193006">
    <property type="component" value="Chromosome"/>
</dbReference>
<dbReference type="KEGG" id="bkw:BkAM31D_05695"/>
<sequence>MNEKGKIRKQILDNLNNLTSEQLFNNSKNIQHHLVHSSYWKEASIIGLTISRDKEVHTYEIIEEGWRQNKKIAVPRANFKTKEMTFFEITSFEQLEESTFGLKEPLPYLCPVMKPESIDLMIVPGVAFDKEGYRLGYGGGFYDRYLPKVQASMIALAYECQLIERVPLEQHDKKVDRIISEKGFYR</sequence>
<dbReference type="STRING" id="199441.BkAM31D_05695"/>
<accession>A0A1X9MB47</accession>
<dbReference type="NCBIfam" id="TIGR02727">
    <property type="entry name" value="MTHFS_bact"/>
    <property type="match status" value="1"/>
</dbReference>
<proteinExistence type="inferred from homology"/>
<evidence type="ECO:0000313" key="7">
    <source>
        <dbReference type="Proteomes" id="UP000193006"/>
    </source>
</evidence>
<feature type="binding site" evidence="4">
    <location>
        <position position="50"/>
    </location>
    <ligand>
        <name>substrate</name>
    </ligand>
</feature>
<name>A0A1X9MB47_9BACI</name>
<evidence type="ECO:0000256" key="5">
    <source>
        <dbReference type="RuleBase" id="RU361279"/>
    </source>
</evidence>
<dbReference type="InterPro" id="IPR037171">
    <property type="entry name" value="NagB/RpiA_transferase-like"/>
</dbReference>
<evidence type="ECO:0000256" key="4">
    <source>
        <dbReference type="PIRSR" id="PIRSR006806-1"/>
    </source>
</evidence>
<comment type="similarity">
    <text evidence="1 5">Belongs to the 5-formyltetrahydrofolate cyclo-ligase family.</text>
</comment>
<keyword evidence="7" id="KW-1185">Reference proteome</keyword>
<dbReference type="PIRSF" id="PIRSF006806">
    <property type="entry name" value="FTHF_cligase"/>
    <property type="match status" value="1"/>
</dbReference>
<dbReference type="PANTHER" id="PTHR23407:SF1">
    <property type="entry name" value="5-FORMYLTETRAHYDROFOLATE CYCLO-LIGASE"/>
    <property type="match status" value="1"/>
</dbReference>
<dbReference type="AlphaFoldDB" id="A0A1X9MB47"/>
<evidence type="ECO:0000256" key="3">
    <source>
        <dbReference type="ARBA" id="ARBA00022840"/>
    </source>
</evidence>
<reference evidence="6 7" key="1">
    <citation type="submission" date="2017-04" db="EMBL/GenBank/DDBJ databases">
        <title>Bacillus krulwichiae AM31D Genome sequencing and assembly.</title>
        <authorList>
            <person name="Krulwich T.A."/>
            <person name="Anastor L."/>
            <person name="Ehrlich R."/>
            <person name="Ehrlich G.D."/>
            <person name="Janto B."/>
        </authorList>
    </citation>
    <scope>NUCLEOTIDE SEQUENCE [LARGE SCALE GENOMIC DNA]</scope>
    <source>
        <strain evidence="6 7">AM31D</strain>
    </source>
</reference>
<comment type="catalytic activity">
    <reaction evidence="5">
        <text>(6S)-5-formyl-5,6,7,8-tetrahydrofolate + ATP = (6R)-5,10-methenyltetrahydrofolate + ADP + phosphate</text>
        <dbReference type="Rhea" id="RHEA:10488"/>
        <dbReference type="ChEBI" id="CHEBI:30616"/>
        <dbReference type="ChEBI" id="CHEBI:43474"/>
        <dbReference type="ChEBI" id="CHEBI:57455"/>
        <dbReference type="ChEBI" id="CHEBI:57457"/>
        <dbReference type="ChEBI" id="CHEBI:456216"/>
        <dbReference type="EC" id="6.3.3.2"/>
    </reaction>
</comment>
<comment type="cofactor">
    <cofactor evidence="5">
        <name>Mg(2+)</name>
        <dbReference type="ChEBI" id="CHEBI:18420"/>
    </cofactor>
</comment>
<dbReference type="InterPro" id="IPR002698">
    <property type="entry name" value="FTHF_cligase"/>
</dbReference>
<dbReference type="GO" id="GO:0046872">
    <property type="term" value="F:metal ion binding"/>
    <property type="evidence" value="ECO:0007669"/>
    <property type="project" value="UniProtKB-KW"/>
</dbReference>
<evidence type="ECO:0000256" key="2">
    <source>
        <dbReference type="ARBA" id="ARBA00022741"/>
    </source>
</evidence>
<dbReference type="Pfam" id="PF01812">
    <property type="entry name" value="5-FTHF_cyc-lig"/>
    <property type="match status" value="1"/>
</dbReference>
<protein>
    <recommendedName>
        <fullName evidence="5">5-formyltetrahydrofolate cyclo-ligase</fullName>
        <ecNumber evidence="5">6.3.3.2</ecNumber>
    </recommendedName>
</protein>
<dbReference type="SUPFAM" id="SSF100950">
    <property type="entry name" value="NagB/RpiA/CoA transferase-like"/>
    <property type="match status" value="1"/>
</dbReference>
<evidence type="ECO:0000313" key="6">
    <source>
        <dbReference type="EMBL" id="ARK29383.1"/>
    </source>
</evidence>
<dbReference type="InterPro" id="IPR024185">
    <property type="entry name" value="FTHF_cligase-like_sf"/>
</dbReference>
<dbReference type="GO" id="GO:0005524">
    <property type="term" value="F:ATP binding"/>
    <property type="evidence" value="ECO:0007669"/>
    <property type="project" value="UniProtKB-KW"/>
</dbReference>
<dbReference type="EC" id="6.3.3.2" evidence="5"/>
<keyword evidence="5" id="KW-0460">Magnesium</keyword>
<keyword evidence="5" id="KW-0479">Metal-binding</keyword>
<dbReference type="PANTHER" id="PTHR23407">
    <property type="entry name" value="ATPASE INHIBITOR/5-FORMYLTETRAHYDROFOLATE CYCLO-LIGASE"/>
    <property type="match status" value="1"/>
</dbReference>
<feature type="binding site" evidence="4">
    <location>
        <position position="55"/>
    </location>
    <ligand>
        <name>substrate</name>
    </ligand>
</feature>
<evidence type="ECO:0000256" key="1">
    <source>
        <dbReference type="ARBA" id="ARBA00010638"/>
    </source>
</evidence>
<gene>
    <name evidence="6" type="ORF">BkAM31D_05695</name>
</gene>
<dbReference type="GO" id="GO:0035999">
    <property type="term" value="P:tetrahydrofolate interconversion"/>
    <property type="evidence" value="ECO:0007669"/>
    <property type="project" value="TreeGrafter"/>
</dbReference>